<gene>
    <name evidence="1" type="ORF">SDC9_29259</name>
</gene>
<protein>
    <recommendedName>
        <fullName evidence="2">DUF3006 domain-containing protein</fullName>
    </recommendedName>
</protein>
<dbReference type="Gene3D" id="6.20.120.50">
    <property type="match status" value="1"/>
</dbReference>
<name>A0A644UW27_9ZZZZ</name>
<organism evidence="1">
    <name type="scientific">bioreactor metagenome</name>
    <dbReference type="NCBI Taxonomy" id="1076179"/>
    <lineage>
        <taxon>unclassified sequences</taxon>
        <taxon>metagenomes</taxon>
        <taxon>ecological metagenomes</taxon>
    </lineage>
</organism>
<evidence type="ECO:0000313" key="1">
    <source>
        <dbReference type="EMBL" id="MPL83306.1"/>
    </source>
</evidence>
<dbReference type="AlphaFoldDB" id="A0A644UW27"/>
<comment type="caution">
    <text evidence="1">The sequence shown here is derived from an EMBL/GenBank/DDBJ whole genome shotgun (WGS) entry which is preliminary data.</text>
</comment>
<dbReference type="InterPro" id="IPR021377">
    <property type="entry name" value="DUF3006"/>
</dbReference>
<evidence type="ECO:0008006" key="2">
    <source>
        <dbReference type="Google" id="ProtNLM"/>
    </source>
</evidence>
<accession>A0A644UW27</accession>
<proteinExistence type="predicted"/>
<sequence length="74" mass="8362">MKLLVTVDKIESNKAVLLLREPERERPLGVFPLETLPAGIKAGDLLSLSFEKEEEETAAARQRIHTLHQTLKNQ</sequence>
<dbReference type="Pfam" id="PF11213">
    <property type="entry name" value="DUF3006"/>
    <property type="match status" value="1"/>
</dbReference>
<reference evidence="1" key="1">
    <citation type="submission" date="2019-08" db="EMBL/GenBank/DDBJ databases">
        <authorList>
            <person name="Kucharzyk K."/>
            <person name="Murdoch R.W."/>
            <person name="Higgins S."/>
            <person name="Loffler F."/>
        </authorList>
    </citation>
    <scope>NUCLEOTIDE SEQUENCE</scope>
</reference>
<dbReference type="EMBL" id="VSSQ01000174">
    <property type="protein sequence ID" value="MPL83306.1"/>
    <property type="molecule type" value="Genomic_DNA"/>
</dbReference>